<protein>
    <recommendedName>
        <fullName evidence="3">Type III secretion system (T3SS) negative regulator GrlR</fullName>
    </recommendedName>
</protein>
<gene>
    <name evidence="1" type="ORF">I5Q09_19525</name>
</gene>
<dbReference type="Pfam" id="PF16518">
    <property type="entry name" value="GrlR"/>
    <property type="match status" value="1"/>
</dbReference>
<dbReference type="InterPro" id="IPR032417">
    <property type="entry name" value="GrlR"/>
</dbReference>
<proteinExistence type="predicted"/>
<organism evidence="1 2">
    <name type="scientific">Pseudomonas luteola</name>
    <dbReference type="NCBI Taxonomy" id="47886"/>
    <lineage>
        <taxon>Bacteria</taxon>
        <taxon>Pseudomonadati</taxon>
        <taxon>Pseudomonadota</taxon>
        <taxon>Gammaproteobacteria</taxon>
        <taxon>Pseudomonadales</taxon>
        <taxon>Pseudomonadaceae</taxon>
        <taxon>Pseudomonas</taxon>
    </lineage>
</organism>
<accession>A0ABS0MW65</accession>
<dbReference type="Proteomes" id="UP000638986">
    <property type="component" value="Unassembled WGS sequence"/>
</dbReference>
<dbReference type="EMBL" id="JADTXM010000015">
    <property type="protein sequence ID" value="MBH3440876.1"/>
    <property type="molecule type" value="Genomic_DNA"/>
</dbReference>
<dbReference type="RefSeq" id="WP_010799669.1">
    <property type="nucleotide sequence ID" value="NZ_JAAMQY010000010.1"/>
</dbReference>
<evidence type="ECO:0000313" key="2">
    <source>
        <dbReference type="Proteomes" id="UP000638986"/>
    </source>
</evidence>
<evidence type="ECO:0008006" key="3">
    <source>
        <dbReference type="Google" id="ProtNLM"/>
    </source>
</evidence>
<sequence length="111" mass="12060">MASGIFHVEFRASTGDYGDGLVVVKDGAVNGGDPHYLYQGEVPKASGDFESKFTVRKYRDGNVNVVGIDNYTLLAKGRVNYENGTIELRGAVENAPQLTIELRGRKIQPAV</sequence>
<reference evidence="1 2" key="1">
    <citation type="submission" date="2020-11" db="EMBL/GenBank/DDBJ databases">
        <title>Enhanced detection system for hospital associated transmission using whole genome sequencing surveillance.</title>
        <authorList>
            <person name="Harrison L.H."/>
            <person name="Van Tyne D."/>
            <person name="Marsh J.W."/>
            <person name="Griffith M.P."/>
            <person name="Snyder D.J."/>
            <person name="Cooper V.S."/>
            <person name="Mustapha M."/>
        </authorList>
    </citation>
    <scope>NUCLEOTIDE SEQUENCE [LARGE SCALE GENOMIC DNA]</scope>
    <source>
        <strain evidence="1 2">PSB00013</strain>
    </source>
</reference>
<comment type="caution">
    <text evidence="1">The sequence shown here is derived from an EMBL/GenBank/DDBJ whole genome shotgun (WGS) entry which is preliminary data.</text>
</comment>
<dbReference type="InterPro" id="IPR043019">
    <property type="entry name" value="GrlR_sf"/>
</dbReference>
<name>A0ABS0MW65_PSELU</name>
<evidence type="ECO:0000313" key="1">
    <source>
        <dbReference type="EMBL" id="MBH3440876.1"/>
    </source>
</evidence>
<dbReference type="Gene3D" id="2.40.128.380">
    <property type="entry name" value="T3SS negative regulator GrlR"/>
    <property type="match status" value="1"/>
</dbReference>